<feature type="chain" id="PRO_5028945446" description="Sulfatase N-terminal domain-containing protein" evidence="3">
    <location>
        <begin position="21"/>
        <end position="544"/>
    </location>
</feature>
<feature type="signal peptide" evidence="3">
    <location>
        <begin position="1"/>
        <end position="20"/>
    </location>
</feature>
<dbReference type="SUPFAM" id="SSF53649">
    <property type="entry name" value="Alkaline phosphatase-like"/>
    <property type="match status" value="1"/>
</dbReference>
<reference evidence="5 6" key="1">
    <citation type="submission" date="2019-04" db="EMBL/GenBank/DDBJ databases">
        <authorList>
            <person name="Van Vliet M D."/>
        </authorList>
    </citation>
    <scope>NUCLEOTIDE SEQUENCE [LARGE SCALE GENOMIC DNA]</scope>
    <source>
        <strain evidence="5 6">F21</strain>
    </source>
</reference>
<sequence length="544" mass="62255">MNKKLVLSGALLLVTTVAQATTKPNVVIFFADDISAREFPVYGSSVWTAPDASNTSDPKYRAKTPVMDKLAQDGCWIKTAWASVVCNPSRAMMMSGRYAYMTKWWNNGDRGRGHDENGKLVNTWPVYMSSPLLIGHVAQKAGYGTYWSGKTQMAGSYKKHGFDEGCFTPGGLSDNDNPYTDFKHRPIKGTKKEVINVDTGKPVETYWQHGWYWYPHVKLMNHPTAPGEIVWWPNTPEAKKNFGPHTYGPDVELDFAFDFMERKHTEGKPFFVYHTSHLGHDAFNWLDPDYKKWPKSKWPNAPIVKWDGKKYARTEPRITGDKGEYDTHGTVTEPGIHNHINYIDYQIWLYQQKLEKMGIADNTVIIVCADNGTSGYGKISPEVQKGCHIPMIIYAPGMKKHGEQDVLMSVADVMPTIADLVGYKIPEDYKIDGKSMVPFLFSDQKEHRDWIYSYRGPEQFIRGKKVLKDGRGKWFDVSTDQDDLISFDEIKNWGAVLEVHRAEQEKLLEILPTYDLYFDEYNEPGVTDSPNRKTKKYYRKTKDS</sequence>
<dbReference type="Gene3D" id="3.40.720.10">
    <property type="entry name" value="Alkaline Phosphatase, subunit A"/>
    <property type="match status" value="1"/>
</dbReference>
<keyword evidence="2" id="KW-0378">Hydrolase</keyword>
<gene>
    <name evidence="5" type="ORF">SCARR_04535</name>
</gene>
<dbReference type="Proteomes" id="UP000346198">
    <property type="component" value="Unassembled WGS sequence"/>
</dbReference>
<evidence type="ECO:0000313" key="5">
    <source>
        <dbReference type="EMBL" id="VGO22452.1"/>
    </source>
</evidence>
<dbReference type="GO" id="GO:0004065">
    <property type="term" value="F:arylsulfatase activity"/>
    <property type="evidence" value="ECO:0007669"/>
    <property type="project" value="TreeGrafter"/>
</dbReference>
<evidence type="ECO:0000256" key="1">
    <source>
        <dbReference type="ARBA" id="ARBA00008779"/>
    </source>
</evidence>
<dbReference type="EMBL" id="CAAHFH010000002">
    <property type="protein sequence ID" value="VGO22452.1"/>
    <property type="molecule type" value="Genomic_DNA"/>
</dbReference>
<evidence type="ECO:0000313" key="6">
    <source>
        <dbReference type="Proteomes" id="UP000346198"/>
    </source>
</evidence>
<evidence type="ECO:0000256" key="2">
    <source>
        <dbReference type="ARBA" id="ARBA00022801"/>
    </source>
</evidence>
<proteinExistence type="inferred from homology"/>
<dbReference type="PANTHER" id="PTHR42693">
    <property type="entry name" value="ARYLSULFATASE FAMILY MEMBER"/>
    <property type="match status" value="1"/>
</dbReference>
<dbReference type="InterPro" id="IPR050738">
    <property type="entry name" value="Sulfatase"/>
</dbReference>
<dbReference type="RefSeq" id="WP_136063832.1">
    <property type="nucleotide sequence ID" value="NZ_CAAHFH010000002.1"/>
</dbReference>
<feature type="domain" description="Sulfatase N-terminal" evidence="4">
    <location>
        <begin position="24"/>
        <end position="423"/>
    </location>
</feature>
<protein>
    <recommendedName>
        <fullName evidence="4">Sulfatase N-terminal domain-containing protein</fullName>
    </recommendedName>
</protein>
<comment type="similarity">
    <text evidence="1">Belongs to the sulfatase family.</text>
</comment>
<dbReference type="InterPro" id="IPR017850">
    <property type="entry name" value="Alkaline_phosphatase_core_sf"/>
</dbReference>
<dbReference type="PANTHER" id="PTHR42693:SF53">
    <property type="entry name" value="ENDO-4-O-SULFATASE"/>
    <property type="match status" value="1"/>
</dbReference>
<dbReference type="Pfam" id="PF00884">
    <property type="entry name" value="Sulfatase"/>
    <property type="match status" value="1"/>
</dbReference>
<keyword evidence="3" id="KW-0732">Signal</keyword>
<accession>A0A6C2UQ86</accession>
<dbReference type="AlphaFoldDB" id="A0A6C2UQ86"/>
<name>A0A6C2UQ86_9BACT</name>
<dbReference type="InterPro" id="IPR000917">
    <property type="entry name" value="Sulfatase_N"/>
</dbReference>
<evidence type="ECO:0000256" key="3">
    <source>
        <dbReference type="SAM" id="SignalP"/>
    </source>
</evidence>
<evidence type="ECO:0000259" key="4">
    <source>
        <dbReference type="Pfam" id="PF00884"/>
    </source>
</evidence>
<organism evidence="5 6">
    <name type="scientific">Pontiella sulfatireligans</name>
    <dbReference type="NCBI Taxonomy" id="2750658"/>
    <lineage>
        <taxon>Bacteria</taxon>
        <taxon>Pseudomonadati</taxon>
        <taxon>Kiritimatiellota</taxon>
        <taxon>Kiritimatiellia</taxon>
        <taxon>Kiritimatiellales</taxon>
        <taxon>Pontiellaceae</taxon>
        <taxon>Pontiella</taxon>
    </lineage>
</organism>
<keyword evidence="6" id="KW-1185">Reference proteome</keyword>